<feature type="domain" description="Luciferase-like" evidence="3">
    <location>
        <begin position="16"/>
        <end position="295"/>
    </location>
</feature>
<dbReference type="RefSeq" id="WP_261500952.1">
    <property type="nucleotide sequence ID" value="NZ_JAODYH010000006.1"/>
</dbReference>
<proteinExistence type="predicted"/>
<keyword evidence="1" id="KW-0560">Oxidoreductase</keyword>
<sequence>MMRIDIAGWTREAMAGDPKAFSAIFENADRWGFDGVWFSEFRLPQTDWQYPSPLLFAAALLARTERLRVGTAVLVLPLHHPLMLAEEIAQLDFQSGGRIDVGIGRGTEPASLECLEIDPASTRERFEQGARILRDALRGETVASTGELWNFASRKLMSLPVQRPHPPIYVAGSTPETLGFALAENLPLLLSLEPPESAQLERLASVARQQGGDAQALLARSSLARYVCIGANEAQVAQQLDALWEKLYARRVHFAAKRGVAAADVPPIDRQKVLREQFIHGTPEQCHAQIRQLQADTGIGSLRCIFNANGLWSNGAALTAMALFAQEVLPALHQEVRTPLHA</sequence>
<organism evidence="4 5">
    <name type="scientific">Acidovorax bellezanensis</name>
    <dbReference type="NCBI Taxonomy" id="2976702"/>
    <lineage>
        <taxon>Bacteria</taxon>
        <taxon>Pseudomonadati</taxon>
        <taxon>Pseudomonadota</taxon>
        <taxon>Betaproteobacteria</taxon>
        <taxon>Burkholderiales</taxon>
        <taxon>Comamonadaceae</taxon>
        <taxon>Acidovorax</taxon>
    </lineage>
</organism>
<evidence type="ECO:0000313" key="4">
    <source>
        <dbReference type="EMBL" id="MCT9811702.1"/>
    </source>
</evidence>
<evidence type="ECO:0000259" key="3">
    <source>
        <dbReference type="Pfam" id="PF00296"/>
    </source>
</evidence>
<dbReference type="Gene3D" id="3.20.20.30">
    <property type="entry name" value="Luciferase-like domain"/>
    <property type="match status" value="1"/>
</dbReference>
<evidence type="ECO:0000313" key="5">
    <source>
        <dbReference type="Proteomes" id="UP001525968"/>
    </source>
</evidence>
<protein>
    <submittedName>
        <fullName evidence="4">LLM class flavin-dependent oxidoreductase</fullName>
    </submittedName>
</protein>
<dbReference type="InterPro" id="IPR050766">
    <property type="entry name" value="Bact_Lucif_Oxidored"/>
</dbReference>
<evidence type="ECO:0000256" key="2">
    <source>
        <dbReference type="ARBA" id="ARBA00023033"/>
    </source>
</evidence>
<gene>
    <name evidence="4" type="ORF">N0K08_13710</name>
</gene>
<reference evidence="4 5" key="1">
    <citation type="submission" date="2022-09" db="EMBL/GenBank/DDBJ databases">
        <title>Draft genome of isolate Be4.</title>
        <authorList>
            <person name="Sanchez-Castro I."/>
            <person name="Martinez-Rodriguez P."/>
            <person name="Descostes M."/>
            <person name="Merroun M."/>
        </authorList>
    </citation>
    <scope>NUCLEOTIDE SEQUENCE [LARGE SCALE GENOMIC DNA]</scope>
    <source>
        <strain evidence="4 5">Be4</strain>
    </source>
</reference>
<dbReference type="PANTHER" id="PTHR30137">
    <property type="entry name" value="LUCIFERASE-LIKE MONOOXYGENASE"/>
    <property type="match status" value="1"/>
</dbReference>
<dbReference type="Proteomes" id="UP001525968">
    <property type="component" value="Unassembled WGS sequence"/>
</dbReference>
<dbReference type="EMBL" id="JAODYH010000006">
    <property type="protein sequence ID" value="MCT9811702.1"/>
    <property type="molecule type" value="Genomic_DNA"/>
</dbReference>
<dbReference type="SUPFAM" id="SSF51679">
    <property type="entry name" value="Bacterial luciferase-like"/>
    <property type="match status" value="1"/>
</dbReference>
<dbReference type="Pfam" id="PF00296">
    <property type="entry name" value="Bac_luciferase"/>
    <property type="match status" value="1"/>
</dbReference>
<dbReference type="InterPro" id="IPR011251">
    <property type="entry name" value="Luciferase-like_dom"/>
</dbReference>
<dbReference type="PANTHER" id="PTHR30137:SF8">
    <property type="entry name" value="BLR5498 PROTEIN"/>
    <property type="match status" value="1"/>
</dbReference>
<comment type="caution">
    <text evidence="4">The sequence shown here is derived from an EMBL/GenBank/DDBJ whole genome shotgun (WGS) entry which is preliminary data.</text>
</comment>
<accession>A0ABT2PR74</accession>
<dbReference type="InterPro" id="IPR036661">
    <property type="entry name" value="Luciferase-like_sf"/>
</dbReference>
<keyword evidence="2" id="KW-0503">Monooxygenase</keyword>
<evidence type="ECO:0000256" key="1">
    <source>
        <dbReference type="ARBA" id="ARBA00023002"/>
    </source>
</evidence>
<keyword evidence="5" id="KW-1185">Reference proteome</keyword>
<name>A0ABT2PR74_9BURK</name>